<keyword evidence="10" id="KW-1185">Reference proteome</keyword>
<evidence type="ECO:0000256" key="7">
    <source>
        <dbReference type="RuleBase" id="RU363032"/>
    </source>
</evidence>
<dbReference type="InterPro" id="IPR045621">
    <property type="entry name" value="BPD_transp_1_N"/>
</dbReference>
<evidence type="ECO:0000256" key="5">
    <source>
        <dbReference type="ARBA" id="ARBA00022989"/>
    </source>
</evidence>
<dbReference type="PATRIC" id="fig|1550241.5.peg.547"/>
<proteinExistence type="inferred from homology"/>
<dbReference type="GO" id="GO:0055085">
    <property type="term" value="P:transmembrane transport"/>
    <property type="evidence" value="ECO:0007669"/>
    <property type="project" value="InterPro"/>
</dbReference>
<feature type="transmembrane region" description="Helical" evidence="7">
    <location>
        <begin position="204"/>
        <end position="223"/>
    </location>
</feature>
<dbReference type="KEGG" id="thf:MA03_02665"/>
<comment type="subcellular location">
    <subcellularLocation>
        <location evidence="1 7">Cell membrane</location>
        <topology evidence="1 7">Multi-pass membrane protein</topology>
    </subcellularLocation>
</comment>
<feature type="transmembrane region" description="Helical" evidence="7">
    <location>
        <begin position="313"/>
        <end position="334"/>
    </location>
</feature>
<dbReference type="OrthoDB" id="44105at2157"/>
<sequence>MGLKEYVFSRILLTPVMLFILLTFVFLLLRVLPGDPITMLEGKNIPEDVLARRRAELGLDKPIYVQYIDYLYSVFVKLDLGETALERVPVAYLIAVRLPATIELAVSSTIIAALIGLSMGLLSARYQYGRLPYAVRVYSSVVYSIPVFYIGLLLQAFLAKPLGMPTTGRLSPINMVLADSLPVRTGFIFLDSLLSGRLDILSDYLIHLLLPSLTLGIYLSGVFSRVTYLSVEDAMSQEYTQAARGRGLREWTIVKRYGLRNALIPILTMAGLQVAALLGGAVLTETTFNWEGIGLLVYEGILKRDYAIVQGAVTIYAVLVSLTSLIVDVLYAYVDPRVRY</sequence>
<evidence type="ECO:0000256" key="4">
    <source>
        <dbReference type="ARBA" id="ARBA00022692"/>
    </source>
</evidence>
<evidence type="ECO:0000313" key="10">
    <source>
        <dbReference type="Proteomes" id="UP000067434"/>
    </source>
</evidence>
<evidence type="ECO:0000256" key="2">
    <source>
        <dbReference type="ARBA" id="ARBA00022448"/>
    </source>
</evidence>
<feature type="transmembrane region" description="Helical" evidence="7">
    <location>
        <begin position="104"/>
        <end position="123"/>
    </location>
</feature>
<keyword evidence="4 7" id="KW-0812">Transmembrane</keyword>
<reference evidence="9 10" key="1">
    <citation type="journal article" date="2015" name="Stand. Genomic Sci.">
        <title>Complete genome sequence of and proposal of Thermofilum uzonense sp. nov. a novel hyperthermophilic crenarchaeon and emended description of the genus Thermofilum.</title>
        <authorList>
            <person name="Toshchakov S.V."/>
            <person name="Korzhenkov A.A."/>
            <person name="Samarov N.I."/>
            <person name="Mazunin I.O."/>
            <person name="Mozhey O.I."/>
            <person name="Shmyr I.S."/>
            <person name="Derbikova K.S."/>
            <person name="Taranov E.A."/>
            <person name="Dominova I.N."/>
            <person name="Bonch-Osmolovskaya E.A."/>
            <person name="Patrushev M.V."/>
            <person name="Podosokorskaya O.A."/>
            <person name="Kublanov I.V."/>
        </authorList>
    </citation>
    <scope>NUCLEOTIDE SEQUENCE [LARGE SCALE GENOMIC DNA]</scope>
    <source>
        <strain evidence="9 10">1807-2</strain>
    </source>
</reference>
<dbReference type="Pfam" id="PF00528">
    <property type="entry name" value="BPD_transp_1"/>
    <property type="match status" value="1"/>
</dbReference>
<keyword evidence="3" id="KW-1003">Cell membrane</keyword>
<protein>
    <recommendedName>
        <fullName evidence="8">ABC transmembrane type-1 domain-containing protein</fullName>
    </recommendedName>
</protein>
<keyword evidence="5 7" id="KW-1133">Transmembrane helix</keyword>
<dbReference type="Pfam" id="PF19300">
    <property type="entry name" value="BPD_transp_1_N"/>
    <property type="match status" value="1"/>
</dbReference>
<dbReference type="HOGENOM" id="CLU_036879_0_3_2"/>
<evidence type="ECO:0000313" key="9">
    <source>
        <dbReference type="EMBL" id="AKG39325.1"/>
    </source>
</evidence>
<feature type="transmembrane region" description="Helical" evidence="7">
    <location>
        <begin position="135"/>
        <end position="158"/>
    </location>
</feature>
<dbReference type="GO" id="GO:0005886">
    <property type="term" value="C:plasma membrane"/>
    <property type="evidence" value="ECO:0007669"/>
    <property type="project" value="UniProtKB-SubCell"/>
</dbReference>
<organism evidence="9 10">
    <name type="scientific">Infirmifilum uzonense</name>
    <dbReference type="NCBI Taxonomy" id="1550241"/>
    <lineage>
        <taxon>Archaea</taxon>
        <taxon>Thermoproteota</taxon>
        <taxon>Thermoprotei</taxon>
        <taxon>Thermofilales</taxon>
        <taxon>Thermofilaceae</taxon>
        <taxon>Infirmifilum</taxon>
    </lineage>
</organism>
<dbReference type="SUPFAM" id="SSF161098">
    <property type="entry name" value="MetI-like"/>
    <property type="match status" value="1"/>
</dbReference>
<dbReference type="Proteomes" id="UP000067434">
    <property type="component" value="Chromosome"/>
</dbReference>
<dbReference type="InterPro" id="IPR035906">
    <property type="entry name" value="MetI-like_sf"/>
</dbReference>
<dbReference type="PANTHER" id="PTHR43163:SF6">
    <property type="entry name" value="DIPEPTIDE TRANSPORT SYSTEM PERMEASE PROTEIN DPPB-RELATED"/>
    <property type="match status" value="1"/>
</dbReference>
<dbReference type="STRING" id="1550241.MA03_02665"/>
<evidence type="ECO:0000259" key="8">
    <source>
        <dbReference type="PROSITE" id="PS50928"/>
    </source>
</evidence>
<dbReference type="GeneID" id="25401098"/>
<feature type="domain" description="ABC transmembrane type-1" evidence="8">
    <location>
        <begin position="98"/>
        <end position="331"/>
    </location>
</feature>
<feature type="transmembrane region" description="Helical" evidence="7">
    <location>
        <begin position="262"/>
        <end position="283"/>
    </location>
</feature>
<dbReference type="EMBL" id="CP009961">
    <property type="protein sequence ID" value="AKG39325.1"/>
    <property type="molecule type" value="Genomic_DNA"/>
</dbReference>
<gene>
    <name evidence="9" type="ORF">MA03_02665</name>
</gene>
<comment type="similarity">
    <text evidence="7">Belongs to the binding-protein-dependent transport system permease family.</text>
</comment>
<dbReference type="CDD" id="cd06261">
    <property type="entry name" value="TM_PBP2"/>
    <property type="match status" value="1"/>
</dbReference>
<dbReference type="RefSeq" id="WP_191118691.1">
    <property type="nucleotide sequence ID" value="NZ_CP009961.1"/>
</dbReference>
<feature type="transmembrane region" description="Helical" evidence="7">
    <location>
        <begin position="12"/>
        <end position="32"/>
    </location>
</feature>
<dbReference type="AlphaFoldDB" id="A0A0F7FK40"/>
<dbReference type="InterPro" id="IPR000515">
    <property type="entry name" value="MetI-like"/>
</dbReference>
<accession>A0A0F7FK40</accession>
<dbReference type="Gene3D" id="1.10.3720.10">
    <property type="entry name" value="MetI-like"/>
    <property type="match status" value="1"/>
</dbReference>
<keyword evidence="6 7" id="KW-0472">Membrane</keyword>
<keyword evidence="2 7" id="KW-0813">Transport</keyword>
<evidence type="ECO:0000256" key="1">
    <source>
        <dbReference type="ARBA" id="ARBA00004651"/>
    </source>
</evidence>
<evidence type="ECO:0000256" key="3">
    <source>
        <dbReference type="ARBA" id="ARBA00022475"/>
    </source>
</evidence>
<evidence type="ECO:0000256" key="6">
    <source>
        <dbReference type="ARBA" id="ARBA00023136"/>
    </source>
</evidence>
<dbReference type="PANTHER" id="PTHR43163">
    <property type="entry name" value="DIPEPTIDE TRANSPORT SYSTEM PERMEASE PROTEIN DPPB-RELATED"/>
    <property type="match status" value="1"/>
</dbReference>
<name>A0A0F7FK40_9CREN</name>
<dbReference type="PROSITE" id="PS50928">
    <property type="entry name" value="ABC_TM1"/>
    <property type="match status" value="1"/>
</dbReference>